<reference evidence="2 3" key="1">
    <citation type="submission" date="2018-06" db="EMBL/GenBank/DDBJ databases">
        <authorList>
            <consortium name="Pathogen Informatics"/>
            <person name="Doyle S."/>
        </authorList>
    </citation>
    <scope>NUCLEOTIDE SEQUENCE [LARGE SCALE GENOMIC DNA]</scope>
    <source>
        <strain evidence="2 3">NCTC11938</strain>
    </source>
</reference>
<evidence type="ECO:0000259" key="1">
    <source>
        <dbReference type="Pfam" id="PF13953"/>
    </source>
</evidence>
<dbReference type="InterPro" id="IPR025949">
    <property type="entry name" value="PapC-like_C"/>
</dbReference>
<name>A0A379GJ31_PROMI</name>
<dbReference type="Gene3D" id="2.60.40.2070">
    <property type="match status" value="1"/>
</dbReference>
<protein>
    <submittedName>
        <fullName evidence="2">Fimbrial usher protein</fullName>
    </submittedName>
</protein>
<dbReference type="InterPro" id="IPR042186">
    <property type="entry name" value="FimD_plug_dom"/>
</dbReference>
<dbReference type="Pfam" id="PF00577">
    <property type="entry name" value="Usher"/>
    <property type="match status" value="1"/>
</dbReference>
<dbReference type="GO" id="GO:0009279">
    <property type="term" value="C:cell outer membrane"/>
    <property type="evidence" value="ECO:0007669"/>
    <property type="project" value="TreeGrafter"/>
</dbReference>
<sequence length="254" mass="28166">MIKIIFGPNSVSYDRKNKASFNSGVSGSINEKINYSINTSKDRDNWSNSAYFGIDHSIINTGYAISQNGHQTTSSINASGSLLATPDTGLLFSNVRRDTVAIAKIKNIEGITFNDSPPTDKEGNTIVGVSPYIENNLKINTEEIPNNVELLDSVQNFTPVDKAIIYREFKYSTIQRYILRIKNKNGDFISAGSAVRNKNDEYIGFVSNSGVLLLNLLDKPNKLFVISPNGEKCTLNLEKVESNDHKIMEIECNE</sequence>
<dbReference type="GO" id="GO:0009297">
    <property type="term" value="P:pilus assembly"/>
    <property type="evidence" value="ECO:0007669"/>
    <property type="project" value="InterPro"/>
</dbReference>
<proteinExistence type="predicted"/>
<dbReference type="PANTHER" id="PTHR30451:SF21">
    <property type="entry name" value="FIMBRIAL USHER DOMAIN-CONTAINING PROTEIN YDET-RELATED"/>
    <property type="match status" value="1"/>
</dbReference>
<accession>A0A379GJ31</accession>
<dbReference type="Gene3D" id="2.60.40.2610">
    <property type="entry name" value="Outer membrane usher protein FimD, plug domain"/>
    <property type="match status" value="1"/>
</dbReference>
<dbReference type="GO" id="GO:0015473">
    <property type="term" value="F:fimbrial usher porin activity"/>
    <property type="evidence" value="ECO:0007669"/>
    <property type="project" value="InterPro"/>
</dbReference>
<evidence type="ECO:0000313" key="2">
    <source>
        <dbReference type="EMBL" id="SUC40955.1"/>
    </source>
</evidence>
<dbReference type="PANTHER" id="PTHR30451">
    <property type="entry name" value="OUTER MEMBRANE USHER PROTEIN"/>
    <property type="match status" value="1"/>
</dbReference>
<dbReference type="InterPro" id="IPR000015">
    <property type="entry name" value="Fimb_usher"/>
</dbReference>
<evidence type="ECO:0000313" key="3">
    <source>
        <dbReference type="Proteomes" id="UP000254191"/>
    </source>
</evidence>
<feature type="domain" description="PapC-like C-terminal" evidence="1">
    <location>
        <begin position="179"/>
        <end position="237"/>
    </location>
</feature>
<dbReference type="AlphaFoldDB" id="A0A379GJ31"/>
<gene>
    <name evidence="2" type="primary">fimD_14</name>
    <name evidence="2" type="ORF">NCTC11938_05258</name>
</gene>
<organism evidence="2 3">
    <name type="scientific">Proteus mirabilis</name>
    <dbReference type="NCBI Taxonomy" id="584"/>
    <lineage>
        <taxon>Bacteria</taxon>
        <taxon>Pseudomonadati</taxon>
        <taxon>Pseudomonadota</taxon>
        <taxon>Gammaproteobacteria</taxon>
        <taxon>Enterobacterales</taxon>
        <taxon>Morganellaceae</taxon>
        <taxon>Proteus</taxon>
    </lineage>
</organism>
<dbReference type="InterPro" id="IPR043142">
    <property type="entry name" value="PapC-like_C_sf"/>
</dbReference>
<dbReference type="EMBL" id="UGTS01000006">
    <property type="protein sequence ID" value="SUC40955.1"/>
    <property type="molecule type" value="Genomic_DNA"/>
</dbReference>
<dbReference type="Pfam" id="PF13953">
    <property type="entry name" value="PapC_C"/>
    <property type="match status" value="1"/>
</dbReference>
<dbReference type="Proteomes" id="UP000254191">
    <property type="component" value="Unassembled WGS sequence"/>
</dbReference>